<evidence type="ECO:0000256" key="1">
    <source>
        <dbReference type="ARBA" id="ARBA00004370"/>
    </source>
</evidence>
<dbReference type="InterPro" id="IPR030182">
    <property type="entry name" value="PUP_plant"/>
</dbReference>
<reference evidence="7" key="1">
    <citation type="submission" date="2019-09" db="EMBL/GenBank/DDBJ databases">
        <title>Draft genome information of white flower Hibiscus syriacus.</title>
        <authorList>
            <person name="Kim Y.-M."/>
        </authorList>
    </citation>
    <scope>NUCLEOTIDE SEQUENCE [LARGE SCALE GENOMIC DNA]</scope>
    <source>
        <strain evidence="7">YM2019G1</strain>
    </source>
</reference>
<dbReference type="GO" id="GO:0015211">
    <property type="term" value="F:purine nucleoside transmembrane transporter activity"/>
    <property type="evidence" value="ECO:0007669"/>
    <property type="project" value="InterPro"/>
</dbReference>
<gene>
    <name evidence="7" type="ORF">F3Y22_tig00000778pilonHSYRG00112</name>
</gene>
<dbReference type="PANTHER" id="PTHR31376">
    <property type="entry name" value="OS09G0467300 PROTEIN-RELATED"/>
    <property type="match status" value="1"/>
</dbReference>
<keyword evidence="5" id="KW-1133">Transmembrane helix</keyword>
<proteinExistence type="inferred from homology"/>
<evidence type="ECO:0000313" key="7">
    <source>
        <dbReference type="EMBL" id="KAE8734089.1"/>
    </source>
</evidence>
<dbReference type="PANTHER" id="PTHR31376:SF3">
    <property type="entry name" value="PURINE PERMEASE 4-RELATED"/>
    <property type="match status" value="1"/>
</dbReference>
<evidence type="ECO:0000256" key="2">
    <source>
        <dbReference type="ARBA" id="ARBA00006213"/>
    </source>
</evidence>
<protein>
    <submittedName>
        <fullName evidence="7">Uncharacterized protein</fullName>
    </submittedName>
</protein>
<keyword evidence="3" id="KW-0813">Transport</keyword>
<comment type="subcellular location">
    <subcellularLocation>
        <location evidence="1">Membrane</location>
    </subcellularLocation>
</comment>
<evidence type="ECO:0000256" key="3">
    <source>
        <dbReference type="ARBA" id="ARBA00022448"/>
    </source>
</evidence>
<evidence type="ECO:0000256" key="6">
    <source>
        <dbReference type="ARBA" id="ARBA00023136"/>
    </source>
</evidence>
<name>A0A6A3D4B9_HIBSY</name>
<organism evidence="7 8">
    <name type="scientific">Hibiscus syriacus</name>
    <name type="common">Rose of Sharon</name>
    <dbReference type="NCBI Taxonomy" id="106335"/>
    <lineage>
        <taxon>Eukaryota</taxon>
        <taxon>Viridiplantae</taxon>
        <taxon>Streptophyta</taxon>
        <taxon>Embryophyta</taxon>
        <taxon>Tracheophyta</taxon>
        <taxon>Spermatophyta</taxon>
        <taxon>Magnoliopsida</taxon>
        <taxon>eudicotyledons</taxon>
        <taxon>Gunneridae</taxon>
        <taxon>Pentapetalae</taxon>
        <taxon>rosids</taxon>
        <taxon>malvids</taxon>
        <taxon>Malvales</taxon>
        <taxon>Malvaceae</taxon>
        <taxon>Malvoideae</taxon>
        <taxon>Hibiscus</taxon>
    </lineage>
</organism>
<keyword evidence="8" id="KW-1185">Reference proteome</keyword>
<dbReference type="EMBL" id="VEPZ02000074">
    <property type="protein sequence ID" value="KAE8734089.1"/>
    <property type="molecule type" value="Genomic_DNA"/>
</dbReference>
<dbReference type="GO" id="GO:0016020">
    <property type="term" value="C:membrane"/>
    <property type="evidence" value="ECO:0007669"/>
    <property type="project" value="UniProtKB-SubCell"/>
</dbReference>
<sequence length="215" mass="23424">MAVPMSNKRYLPLLLSTTHFFVGSLSSTLLSKYYFIHKGSSRWVSTWVQSAGFLYLVHVGLKQPDVLMGEFVSPCVDFVSPLSSQLVFNSSVCDHRKQKITFMNLNCVILLTLSSVLLALESNHDKAHGLTRAKYFHRVLFNNRAGLLFAVYLPIMEVGTRGVLLCDGDGNAAGDGGCRDGVGECRDGVRRFASWDGGDGVLTCSLTGGICMTGC</sequence>
<accession>A0A6A3D4B9</accession>
<comment type="similarity">
    <text evidence="2">Belongs to the purine permeases (TC 2.A.7.14) family.</text>
</comment>
<comment type="caution">
    <text evidence="7">The sequence shown here is derived from an EMBL/GenBank/DDBJ whole genome shotgun (WGS) entry which is preliminary data.</text>
</comment>
<dbReference type="GO" id="GO:0005345">
    <property type="term" value="F:purine nucleobase transmembrane transporter activity"/>
    <property type="evidence" value="ECO:0007669"/>
    <property type="project" value="UniProtKB-ARBA"/>
</dbReference>
<dbReference type="AlphaFoldDB" id="A0A6A3D4B9"/>
<evidence type="ECO:0000256" key="4">
    <source>
        <dbReference type="ARBA" id="ARBA00022692"/>
    </source>
</evidence>
<evidence type="ECO:0000256" key="5">
    <source>
        <dbReference type="ARBA" id="ARBA00022989"/>
    </source>
</evidence>
<keyword evidence="4" id="KW-0812">Transmembrane</keyword>
<dbReference type="Pfam" id="PF16913">
    <property type="entry name" value="PUNUT"/>
    <property type="match status" value="2"/>
</dbReference>
<evidence type="ECO:0000313" key="8">
    <source>
        <dbReference type="Proteomes" id="UP000436088"/>
    </source>
</evidence>
<dbReference type="Proteomes" id="UP000436088">
    <property type="component" value="Unassembled WGS sequence"/>
</dbReference>
<keyword evidence="6" id="KW-0472">Membrane</keyword>